<keyword evidence="2" id="KW-0812">Transmembrane</keyword>
<reference evidence="11 12" key="2">
    <citation type="journal article" date="2022" name="Mol. Biol. Evol.">
        <title>Comparative Genomics Reveals Insights into the Divergent Evolution of Astigmatic Mites and Household Pest Adaptations.</title>
        <authorList>
            <person name="Xiong Q."/>
            <person name="Wan A.T."/>
            <person name="Liu X."/>
            <person name="Fung C.S."/>
            <person name="Xiao X."/>
            <person name="Malainual N."/>
            <person name="Hou J."/>
            <person name="Wang L."/>
            <person name="Wang M."/>
            <person name="Yang K.Y."/>
            <person name="Cui Y."/>
            <person name="Leung E.L."/>
            <person name="Nong W."/>
            <person name="Shin S.K."/>
            <person name="Au S.W."/>
            <person name="Jeong K.Y."/>
            <person name="Chew F.T."/>
            <person name="Hui J.H."/>
            <person name="Leung T.F."/>
            <person name="Tungtrongchitr A."/>
            <person name="Zhong N."/>
            <person name="Liu Z."/>
            <person name="Tsui S.K."/>
        </authorList>
    </citation>
    <scope>NUCLEOTIDE SEQUENCE [LARGE SCALE GENOMIC DNA]</scope>
    <source>
        <strain evidence="11">Derp</strain>
    </source>
</reference>
<dbReference type="PANTHER" id="PTHR24416:SF611">
    <property type="entry name" value="TYROSINE-PROTEIN KINASE TRANSMEMBRANE RECEPTOR ROR"/>
    <property type="match status" value="1"/>
</dbReference>
<evidence type="ECO:0000256" key="7">
    <source>
        <dbReference type="ARBA" id="ARBA00051243"/>
    </source>
</evidence>
<feature type="chain" id="PRO_5045163861" evidence="9">
    <location>
        <begin position="20"/>
        <end position="695"/>
    </location>
</feature>
<evidence type="ECO:0000313" key="11">
    <source>
        <dbReference type="EMBL" id="KAH9420387.1"/>
    </source>
</evidence>
<evidence type="ECO:0000256" key="8">
    <source>
        <dbReference type="PROSITE-ProRule" id="PRU10141"/>
    </source>
</evidence>
<dbReference type="CDD" id="cd00192">
    <property type="entry name" value="PTKc"/>
    <property type="match status" value="1"/>
</dbReference>
<keyword evidence="6" id="KW-0325">Glycoprotein</keyword>
<dbReference type="InterPro" id="IPR001245">
    <property type="entry name" value="Ser-Thr/Tyr_kinase_cat_dom"/>
</dbReference>
<feature type="binding site" evidence="8">
    <location>
        <position position="311"/>
    </location>
    <ligand>
        <name>ATP</name>
        <dbReference type="ChEBI" id="CHEBI:30616"/>
    </ligand>
</feature>
<evidence type="ECO:0000256" key="3">
    <source>
        <dbReference type="ARBA" id="ARBA00022989"/>
    </source>
</evidence>
<sequence>MLIEWCVLLLLALIMAIHTLPPPSSSSNEFLRIINHPCFDQKTVDDCQLWNQTNVPQQCLWCEYWCLHRPNVSHDCEHYSHRLNYLFEKPKIRTIKPRVVFSDVPMMITLSGQYFTQSDQLSLVYNDVDEIMFWSDNKTIKSPYHCKIQQKTFESIRCIIEHVDHTAKEIKLHMQYSRSVFQIKRSGIKVETGIALSVLAHHDFDSNDSNPDPIAFELKISASVIGGMLMIICCWFVYSRRHYFHHNLEILKLKFYLRKMQKQLRQKNLYLEYESVQYKRKLGEGKFGEVYSARLTTTTDNGQQQQNVAIKRLRKESSYFRMKMFINEGIQMSQYKHDRILIPLAIFIDRSNNMPSIVMPLMANGDLCRFLQQQQLLPIVHLLKYSLQISDGMRYLSAKNFIHGDLAARNCLLDENNDIKIGDFGLSCQLYKKNYHVLDGTYRPIRWMSIECLQAKKPKFTKQSDIWSFGVVLWEIFTLGSYPYENLSDGDLCRDILNGYRLAPPSSCPDVIYSLMMQCWSQDPTKRPDFESIFKQIDDILTKIQQQQQIENENDDEELQPHQSNLVICKYQNYTSLAELGVIKEILTEKFPNPGSLGISISCFYQLTNGKFLIGFDDQMSKKRFDKIAKSIEDIKVENPRRKRPVIMLQGLPETTNIETLAKTITEFNIEIRDCDLQLIVTLQSLFFINIFFKT</sequence>
<keyword evidence="3" id="KW-1133">Transmembrane helix</keyword>
<protein>
    <submittedName>
        <fullName evidence="11">Macrophage stimulating 1 receptor (C-met-tyrosine kinase), a</fullName>
    </submittedName>
</protein>
<evidence type="ECO:0000256" key="5">
    <source>
        <dbReference type="ARBA" id="ARBA00023170"/>
    </source>
</evidence>
<keyword evidence="9" id="KW-0732">Signal</keyword>
<name>A0ABQ8JD90_DERPT</name>
<dbReference type="Pfam" id="PF07714">
    <property type="entry name" value="PK_Tyr_Ser-Thr"/>
    <property type="match status" value="1"/>
</dbReference>
<dbReference type="Proteomes" id="UP000887458">
    <property type="component" value="Unassembled WGS sequence"/>
</dbReference>
<gene>
    <name evidence="11" type="primary">MST1R_2</name>
    <name evidence="11" type="ORF">DERP_014006</name>
</gene>
<dbReference type="SMART" id="SM00220">
    <property type="entry name" value="S_TKc"/>
    <property type="match status" value="1"/>
</dbReference>
<dbReference type="GO" id="GO:0016301">
    <property type="term" value="F:kinase activity"/>
    <property type="evidence" value="ECO:0007669"/>
    <property type="project" value="UniProtKB-KW"/>
</dbReference>
<dbReference type="PROSITE" id="PS00109">
    <property type="entry name" value="PROTEIN_KINASE_TYR"/>
    <property type="match status" value="1"/>
</dbReference>
<dbReference type="PRINTS" id="PR00109">
    <property type="entry name" value="TYRKINASE"/>
</dbReference>
<dbReference type="InterPro" id="IPR008266">
    <property type="entry name" value="Tyr_kinase_AS"/>
</dbReference>
<keyword evidence="8" id="KW-0547">Nucleotide-binding</keyword>
<evidence type="ECO:0000256" key="6">
    <source>
        <dbReference type="ARBA" id="ARBA00023180"/>
    </source>
</evidence>
<dbReference type="Gene3D" id="2.60.40.10">
    <property type="entry name" value="Immunoglobulins"/>
    <property type="match status" value="1"/>
</dbReference>
<dbReference type="PROSITE" id="PS00107">
    <property type="entry name" value="PROTEIN_KINASE_ATP"/>
    <property type="match status" value="1"/>
</dbReference>
<reference evidence="11 12" key="1">
    <citation type="journal article" date="2018" name="J. Allergy Clin. Immunol.">
        <title>High-quality assembly of Dermatophagoides pteronyssinus genome and transcriptome reveals a wide range of novel allergens.</title>
        <authorList>
            <person name="Liu X.Y."/>
            <person name="Yang K.Y."/>
            <person name="Wang M.Q."/>
            <person name="Kwok J.S."/>
            <person name="Zeng X."/>
            <person name="Yang Z."/>
            <person name="Xiao X.J."/>
            <person name="Lau C.P."/>
            <person name="Li Y."/>
            <person name="Huang Z.M."/>
            <person name="Ba J.G."/>
            <person name="Yim A.K."/>
            <person name="Ouyang C.Y."/>
            <person name="Ngai S.M."/>
            <person name="Chan T.F."/>
            <person name="Leung E.L."/>
            <person name="Liu L."/>
            <person name="Liu Z.G."/>
            <person name="Tsui S.K."/>
        </authorList>
    </citation>
    <scope>NUCLEOTIDE SEQUENCE [LARGE SCALE GENOMIC DNA]</scope>
    <source>
        <strain evidence="11">Derp</strain>
    </source>
</reference>
<evidence type="ECO:0000256" key="2">
    <source>
        <dbReference type="ARBA" id="ARBA00022692"/>
    </source>
</evidence>
<keyword evidence="5 11" id="KW-0675">Receptor</keyword>
<organism evidence="11 12">
    <name type="scientific">Dermatophagoides pteronyssinus</name>
    <name type="common">European house dust mite</name>
    <dbReference type="NCBI Taxonomy" id="6956"/>
    <lineage>
        <taxon>Eukaryota</taxon>
        <taxon>Metazoa</taxon>
        <taxon>Ecdysozoa</taxon>
        <taxon>Arthropoda</taxon>
        <taxon>Chelicerata</taxon>
        <taxon>Arachnida</taxon>
        <taxon>Acari</taxon>
        <taxon>Acariformes</taxon>
        <taxon>Sarcoptiformes</taxon>
        <taxon>Astigmata</taxon>
        <taxon>Psoroptidia</taxon>
        <taxon>Analgoidea</taxon>
        <taxon>Pyroglyphidae</taxon>
        <taxon>Dermatophagoidinae</taxon>
        <taxon>Dermatophagoides</taxon>
    </lineage>
</organism>
<accession>A0ABQ8JD90</accession>
<dbReference type="PANTHER" id="PTHR24416">
    <property type="entry name" value="TYROSINE-PROTEIN KINASE RECEPTOR"/>
    <property type="match status" value="1"/>
</dbReference>
<dbReference type="Gene3D" id="1.10.510.10">
    <property type="entry name" value="Transferase(Phosphotransferase) domain 1"/>
    <property type="match status" value="1"/>
</dbReference>
<comment type="subcellular location">
    <subcellularLocation>
        <location evidence="1">Membrane</location>
        <topology evidence="1">Single-pass membrane protein</topology>
    </subcellularLocation>
</comment>
<feature type="domain" description="Protein kinase" evidence="10">
    <location>
        <begin position="276"/>
        <end position="541"/>
    </location>
</feature>
<proteinExistence type="predicted"/>
<dbReference type="InterPro" id="IPR050122">
    <property type="entry name" value="RTK"/>
</dbReference>
<dbReference type="PROSITE" id="PS50011">
    <property type="entry name" value="PROTEIN_KINASE_DOM"/>
    <property type="match status" value="1"/>
</dbReference>
<dbReference type="InterPro" id="IPR000719">
    <property type="entry name" value="Prot_kinase_dom"/>
</dbReference>
<evidence type="ECO:0000256" key="9">
    <source>
        <dbReference type="SAM" id="SignalP"/>
    </source>
</evidence>
<evidence type="ECO:0000313" key="12">
    <source>
        <dbReference type="Proteomes" id="UP000887458"/>
    </source>
</evidence>
<dbReference type="EMBL" id="NJHN03000049">
    <property type="protein sequence ID" value="KAH9420387.1"/>
    <property type="molecule type" value="Genomic_DNA"/>
</dbReference>
<dbReference type="InterPro" id="IPR011009">
    <property type="entry name" value="Kinase-like_dom_sf"/>
</dbReference>
<dbReference type="InterPro" id="IPR013783">
    <property type="entry name" value="Ig-like_fold"/>
</dbReference>
<dbReference type="InterPro" id="IPR017441">
    <property type="entry name" value="Protein_kinase_ATP_BS"/>
</dbReference>
<keyword evidence="12" id="KW-1185">Reference proteome</keyword>
<evidence type="ECO:0000256" key="1">
    <source>
        <dbReference type="ARBA" id="ARBA00004167"/>
    </source>
</evidence>
<feature type="signal peptide" evidence="9">
    <location>
        <begin position="1"/>
        <end position="19"/>
    </location>
</feature>
<dbReference type="SUPFAM" id="SSF56112">
    <property type="entry name" value="Protein kinase-like (PK-like)"/>
    <property type="match status" value="1"/>
</dbReference>
<keyword evidence="11" id="KW-0418">Kinase</keyword>
<evidence type="ECO:0000259" key="10">
    <source>
        <dbReference type="PROSITE" id="PS50011"/>
    </source>
</evidence>
<keyword evidence="11" id="KW-0808">Transferase</keyword>
<keyword evidence="4" id="KW-0472">Membrane</keyword>
<keyword evidence="8" id="KW-0067">ATP-binding</keyword>
<evidence type="ECO:0000256" key="4">
    <source>
        <dbReference type="ARBA" id="ARBA00023136"/>
    </source>
</evidence>
<comment type="caution">
    <text evidence="11">The sequence shown here is derived from an EMBL/GenBank/DDBJ whole genome shotgun (WGS) entry which is preliminary data.</text>
</comment>
<comment type="catalytic activity">
    <reaction evidence="7">
        <text>L-tyrosyl-[protein] + ATP = O-phospho-L-tyrosyl-[protein] + ADP + H(+)</text>
        <dbReference type="Rhea" id="RHEA:10596"/>
        <dbReference type="Rhea" id="RHEA-COMP:10136"/>
        <dbReference type="Rhea" id="RHEA-COMP:20101"/>
        <dbReference type="ChEBI" id="CHEBI:15378"/>
        <dbReference type="ChEBI" id="CHEBI:30616"/>
        <dbReference type="ChEBI" id="CHEBI:46858"/>
        <dbReference type="ChEBI" id="CHEBI:61978"/>
        <dbReference type="ChEBI" id="CHEBI:456216"/>
        <dbReference type="EC" id="2.7.10.1"/>
    </reaction>
</comment>